<dbReference type="SUPFAM" id="SSF55073">
    <property type="entry name" value="Nucleotide cyclase"/>
    <property type="match status" value="1"/>
</dbReference>
<dbReference type="PROSITE" id="PS50883">
    <property type="entry name" value="EAL"/>
    <property type="match status" value="1"/>
</dbReference>
<dbReference type="PANTHER" id="PTHR44757:SF2">
    <property type="entry name" value="BIOFILM ARCHITECTURE MAINTENANCE PROTEIN MBAA"/>
    <property type="match status" value="1"/>
</dbReference>
<evidence type="ECO:0000259" key="7">
    <source>
        <dbReference type="PROSITE" id="PS50262"/>
    </source>
</evidence>
<evidence type="ECO:0000256" key="5">
    <source>
        <dbReference type="SAM" id="Phobius"/>
    </source>
</evidence>
<gene>
    <name evidence="10" type="ORF">KD144_18870</name>
</gene>
<dbReference type="Pfam" id="PF00989">
    <property type="entry name" value="PAS"/>
    <property type="match status" value="1"/>
</dbReference>
<dbReference type="SUPFAM" id="SSF55785">
    <property type="entry name" value="PYP-like sensor domain (PAS domain)"/>
    <property type="match status" value="1"/>
</dbReference>
<feature type="transmembrane region" description="Helical" evidence="5">
    <location>
        <begin position="101"/>
        <end position="122"/>
    </location>
</feature>
<feature type="domain" description="EAL" evidence="8">
    <location>
        <begin position="436"/>
        <end position="690"/>
    </location>
</feature>
<feature type="domain" description="PAS" evidence="6">
    <location>
        <begin position="143"/>
        <end position="213"/>
    </location>
</feature>
<comment type="subcellular location">
    <subcellularLocation>
        <location evidence="1">Membrane</location>
    </subcellularLocation>
</comment>
<keyword evidence="3 5" id="KW-1133">Transmembrane helix</keyword>
<dbReference type="CDD" id="cd01948">
    <property type="entry name" value="EAL"/>
    <property type="match status" value="1"/>
</dbReference>
<sequence length="694" mass="80095">MNNSGVSVCGSIFILGFTYYLLYTLKMPLLLLKEHLIISLVLLIAAIYTLSRIYEHLYIDKLIIKRRISFFKMLFLFFMFSICINSSLYIFVISLLLKFNFYMGTVALVSVVVLFILTIHYIENQLKYQQEQLEHKNNILTINEQHYRSLFENNPDAVFTLDLAGNFIAVNASVLPLTNLTLEELLQLTLMDLLVEEEKNKMMLILKDVYNGSNASFETIMRTKGEKTVNLKVTALPININEKITGAYFIAQDITKQIEMQNKVRFLAYHDELTGLLNRRGIYRKVENYIHSRTLAAAILIDIDMFKDINDHLGHMAGDIFLQQVANRLHQVIETKGLIGRMGGDEFLICMTETQGKWEVIEILQEIQTAMEEPFKIQESIKEITLSIGVSYFPEDGEDFNTLIKHADMAMYKAKKHGRNNFVEYSSDLEEEKLNQITMLQELKLAINQEQFHLNFQPKHSSNDNKVVGIETLVRWQHPSKGIISPVKFIPLAEQNGLIIPISNWIIQEACRIYSQWIQSYHVSFHLSINVSPAHFLDNGFIDFLIKQAEKYHIPTSMIDIEITENLAIENTELTRKKINILKKKGFQISMDDFGTGYTSLTYLSQFNLDRIKIDRSFIMELPDNRNNGAIVESLISVAKNLDMIVTAEGVETEAQLKILNKWGCDEIQGYYFSKPLPAEELIEYWKKQVKDDC</sequence>
<dbReference type="Pfam" id="PF00563">
    <property type="entry name" value="EAL"/>
    <property type="match status" value="1"/>
</dbReference>
<dbReference type="Gene3D" id="3.30.70.270">
    <property type="match status" value="1"/>
</dbReference>
<dbReference type="PROSITE" id="PS50112">
    <property type="entry name" value="PAS"/>
    <property type="match status" value="1"/>
</dbReference>
<dbReference type="InterPro" id="IPR013767">
    <property type="entry name" value="PAS_fold"/>
</dbReference>
<evidence type="ECO:0000256" key="4">
    <source>
        <dbReference type="ARBA" id="ARBA00023136"/>
    </source>
</evidence>
<dbReference type="NCBIfam" id="TIGR00229">
    <property type="entry name" value="sensory_box"/>
    <property type="match status" value="1"/>
</dbReference>
<dbReference type="Gene3D" id="3.20.20.450">
    <property type="entry name" value="EAL domain"/>
    <property type="match status" value="1"/>
</dbReference>
<dbReference type="InterPro" id="IPR017452">
    <property type="entry name" value="GPCR_Rhodpsn_7TM"/>
</dbReference>
<dbReference type="EMBL" id="JAGTPX010000023">
    <property type="protein sequence ID" value="MBR8671601.1"/>
    <property type="molecule type" value="Genomic_DNA"/>
</dbReference>
<dbReference type="SUPFAM" id="SSF141868">
    <property type="entry name" value="EAL domain-like"/>
    <property type="match status" value="1"/>
</dbReference>
<evidence type="ECO:0000313" key="10">
    <source>
        <dbReference type="EMBL" id="MBR8671601.1"/>
    </source>
</evidence>
<dbReference type="SMART" id="SM00091">
    <property type="entry name" value="PAS"/>
    <property type="match status" value="1"/>
</dbReference>
<dbReference type="InterPro" id="IPR029787">
    <property type="entry name" value="Nucleotide_cyclase"/>
</dbReference>
<dbReference type="Pfam" id="PF00990">
    <property type="entry name" value="GGDEF"/>
    <property type="match status" value="1"/>
</dbReference>
<evidence type="ECO:0000256" key="1">
    <source>
        <dbReference type="ARBA" id="ARBA00004370"/>
    </source>
</evidence>
<evidence type="ECO:0000259" key="8">
    <source>
        <dbReference type="PROSITE" id="PS50883"/>
    </source>
</evidence>
<evidence type="ECO:0000259" key="6">
    <source>
        <dbReference type="PROSITE" id="PS50112"/>
    </source>
</evidence>
<evidence type="ECO:0000259" key="9">
    <source>
        <dbReference type="PROSITE" id="PS50887"/>
    </source>
</evidence>
<dbReference type="GO" id="GO:0016020">
    <property type="term" value="C:membrane"/>
    <property type="evidence" value="ECO:0007669"/>
    <property type="project" value="UniProtKB-SubCell"/>
</dbReference>
<dbReference type="PANTHER" id="PTHR44757">
    <property type="entry name" value="DIGUANYLATE CYCLASE DGCP"/>
    <property type="match status" value="1"/>
</dbReference>
<dbReference type="PROSITE" id="PS50887">
    <property type="entry name" value="GGDEF"/>
    <property type="match status" value="1"/>
</dbReference>
<dbReference type="Gene3D" id="3.30.450.20">
    <property type="entry name" value="PAS domain"/>
    <property type="match status" value="1"/>
</dbReference>
<dbReference type="PROSITE" id="PS50262">
    <property type="entry name" value="G_PROTEIN_RECEP_F1_2"/>
    <property type="match status" value="1"/>
</dbReference>
<keyword evidence="2 5" id="KW-0812">Transmembrane</keyword>
<feature type="transmembrane region" description="Helical" evidence="5">
    <location>
        <begin position="5"/>
        <end position="23"/>
    </location>
</feature>
<dbReference type="InterPro" id="IPR001633">
    <property type="entry name" value="EAL_dom"/>
</dbReference>
<proteinExistence type="predicted"/>
<feature type="domain" description="GGDEF" evidence="9">
    <location>
        <begin position="294"/>
        <end position="427"/>
    </location>
</feature>
<keyword evidence="4 5" id="KW-0472">Membrane</keyword>
<dbReference type="NCBIfam" id="TIGR00254">
    <property type="entry name" value="GGDEF"/>
    <property type="match status" value="1"/>
</dbReference>
<feature type="transmembrane region" description="Helical" evidence="5">
    <location>
        <begin position="35"/>
        <end position="54"/>
    </location>
</feature>
<dbReference type="FunFam" id="3.30.70.270:FF:000001">
    <property type="entry name" value="Diguanylate cyclase domain protein"/>
    <property type="match status" value="1"/>
</dbReference>
<dbReference type="InterPro" id="IPR000160">
    <property type="entry name" value="GGDEF_dom"/>
</dbReference>
<dbReference type="InterPro" id="IPR043128">
    <property type="entry name" value="Rev_trsase/Diguanyl_cyclase"/>
</dbReference>
<dbReference type="SMART" id="SM00052">
    <property type="entry name" value="EAL"/>
    <property type="match status" value="1"/>
</dbReference>
<reference evidence="10" key="1">
    <citation type="submission" date="2021-04" db="EMBL/GenBank/DDBJ databases">
        <title>Genomic analysis of electroactive and textile dye degrading Bacillus circulans strain: DC10 isolated from constructed wetland-microbial fuel cells treating textile dye wastewaters.</title>
        <authorList>
            <person name="Patel D.U."/>
            <person name="Desai C.R."/>
        </authorList>
    </citation>
    <scope>NUCLEOTIDE SEQUENCE</scope>
    <source>
        <strain evidence="10">DC10</strain>
    </source>
</reference>
<dbReference type="InterPro" id="IPR035965">
    <property type="entry name" value="PAS-like_dom_sf"/>
</dbReference>
<dbReference type="SMART" id="SM00267">
    <property type="entry name" value="GGDEF"/>
    <property type="match status" value="1"/>
</dbReference>
<dbReference type="CDD" id="cd01949">
    <property type="entry name" value="GGDEF"/>
    <property type="match status" value="1"/>
</dbReference>
<accession>A0A941GEX0</accession>
<comment type="caution">
    <text evidence="10">The sequence shown here is derived from an EMBL/GenBank/DDBJ whole genome shotgun (WGS) entry which is preliminary data.</text>
</comment>
<dbReference type="InterPro" id="IPR052155">
    <property type="entry name" value="Biofilm_reg_signaling"/>
</dbReference>
<name>A0A941GEX0_NIACI</name>
<dbReference type="InterPro" id="IPR000014">
    <property type="entry name" value="PAS"/>
</dbReference>
<dbReference type="GO" id="GO:0006355">
    <property type="term" value="P:regulation of DNA-templated transcription"/>
    <property type="evidence" value="ECO:0007669"/>
    <property type="project" value="InterPro"/>
</dbReference>
<feature type="domain" description="G-protein coupled receptors family 1 profile" evidence="7">
    <location>
        <begin position="1"/>
        <end position="128"/>
    </location>
</feature>
<evidence type="ECO:0000256" key="3">
    <source>
        <dbReference type="ARBA" id="ARBA00022989"/>
    </source>
</evidence>
<feature type="transmembrane region" description="Helical" evidence="5">
    <location>
        <begin position="74"/>
        <end position="95"/>
    </location>
</feature>
<evidence type="ECO:0000256" key="2">
    <source>
        <dbReference type="ARBA" id="ARBA00022692"/>
    </source>
</evidence>
<protein>
    <submittedName>
        <fullName evidence="10">GGDEF domain-containing protein</fullName>
    </submittedName>
</protein>
<dbReference type="InterPro" id="IPR035919">
    <property type="entry name" value="EAL_sf"/>
</dbReference>
<organism evidence="10">
    <name type="scientific">Niallia circulans</name>
    <name type="common">Bacillus circulans</name>
    <dbReference type="NCBI Taxonomy" id="1397"/>
    <lineage>
        <taxon>Bacteria</taxon>
        <taxon>Bacillati</taxon>
        <taxon>Bacillota</taxon>
        <taxon>Bacilli</taxon>
        <taxon>Bacillales</taxon>
        <taxon>Bacillaceae</taxon>
        <taxon>Niallia</taxon>
    </lineage>
</organism>
<dbReference type="AlphaFoldDB" id="A0A941GEX0"/>